<evidence type="ECO:0000256" key="1">
    <source>
        <dbReference type="ARBA" id="ARBA00004141"/>
    </source>
</evidence>
<reference evidence="12 13" key="1">
    <citation type="submission" date="2006-02" db="EMBL/GenBank/DDBJ databases">
        <authorList>
            <person name="Moran M.A."/>
            <person name="Kjelleberg S."/>
            <person name="Egan S."/>
            <person name="Saunders N."/>
            <person name="Thomas T."/>
            <person name="Ferriera S."/>
            <person name="Johnson J."/>
            <person name="Kravitz S."/>
            <person name="Halpern A."/>
            <person name="Remington K."/>
            <person name="Beeson K."/>
            <person name="Tran B."/>
            <person name="Rogers Y.-H."/>
            <person name="Friedman R."/>
            <person name="Venter J.C."/>
        </authorList>
    </citation>
    <scope>NUCLEOTIDE SEQUENCE [LARGE SCALE GENOMIC DNA]</scope>
    <source>
        <strain evidence="12 13">D2</strain>
    </source>
</reference>
<evidence type="ECO:0000313" key="13">
    <source>
        <dbReference type="Proteomes" id="UP000006201"/>
    </source>
</evidence>
<dbReference type="HOGENOM" id="CLU_000445_107_27_6"/>
<feature type="coiled-coil region" evidence="8">
    <location>
        <begin position="408"/>
        <end position="435"/>
    </location>
</feature>
<dbReference type="GO" id="GO:0016020">
    <property type="term" value="C:membrane"/>
    <property type="evidence" value="ECO:0007669"/>
    <property type="project" value="UniProtKB-SubCell"/>
</dbReference>
<dbReference type="Gene3D" id="1.10.287.950">
    <property type="entry name" value="Methyl-accepting chemotaxis protein"/>
    <property type="match status" value="1"/>
</dbReference>
<dbReference type="Pfam" id="PF00015">
    <property type="entry name" value="MCPsignal"/>
    <property type="match status" value="1"/>
</dbReference>
<keyword evidence="5 7" id="KW-0807">Transducer</keyword>
<evidence type="ECO:0000256" key="3">
    <source>
        <dbReference type="ARBA" id="ARBA00022989"/>
    </source>
</evidence>
<name>A4C868_9GAMM</name>
<organism evidence="12 13">
    <name type="scientific">Pseudoalteromonas tunicata D2</name>
    <dbReference type="NCBI Taxonomy" id="87626"/>
    <lineage>
        <taxon>Bacteria</taxon>
        <taxon>Pseudomonadati</taxon>
        <taxon>Pseudomonadota</taxon>
        <taxon>Gammaproteobacteria</taxon>
        <taxon>Alteromonadales</taxon>
        <taxon>Pseudoalteromonadaceae</taxon>
        <taxon>Pseudoalteromonas</taxon>
    </lineage>
</organism>
<dbReference type="Gene3D" id="6.10.340.10">
    <property type="match status" value="1"/>
</dbReference>
<dbReference type="AlphaFoldDB" id="A4C868"/>
<dbReference type="SMART" id="SM00283">
    <property type="entry name" value="MA"/>
    <property type="match status" value="1"/>
</dbReference>
<comment type="caution">
    <text evidence="12">The sequence shown here is derived from an EMBL/GenBank/DDBJ whole genome shotgun (WGS) entry which is preliminary data.</text>
</comment>
<feature type="domain" description="Methyl-accepting transducer" evidence="11">
    <location>
        <begin position="415"/>
        <end position="612"/>
    </location>
</feature>
<evidence type="ECO:0000256" key="2">
    <source>
        <dbReference type="ARBA" id="ARBA00022692"/>
    </source>
</evidence>
<keyword evidence="8" id="KW-0175">Coiled coil</keyword>
<dbReference type="PRINTS" id="PR00260">
    <property type="entry name" value="CHEMTRNSDUCR"/>
</dbReference>
<evidence type="ECO:0000256" key="10">
    <source>
        <dbReference type="SAM" id="SignalP"/>
    </source>
</evidence>
<feature type="chain" id="PRO_5002667076" evidence="10">
    <location>
        <begin position="23"/>
        <end position="643"/>
    </location>
</feature>
<dbReference type="EMBL" id="AAOH01000003">
    <property type="protein sequence ID" value="EAR28783.1"/>
    <property type="molecule type" value="Genomic_DNA"/>
</dbReference>
<accession>A4C868</accession>
<evidence type="ECO:0000256" key="8">
    <source>
        <dbReference type="SAM" id="Coils"/>
    </source>
</evidence>
<evidence type="ECO:0000256" key="7">
    <source>
        <dbReference type="PROSITE-ProRule" id="PRU00284"/>
    </source>
</evidence>
<dbReference type="Proteomes" id="UP000006201">
    <property type="component" value="Unassembled WGS sequence"/>
</dbReference>
<dbReference type="GO" id="GO:0007165">
    <property type="term" value="P:signal transduction"/>
    <property type="evidence" value="ECO:0007669"/>
    <property type="project" value="UniProtKB-KW"/>
</dbReference>
<dbReference type="PROSITE" id="PS50111">
    <property type="entry name" value="CHEMOTAXIS_TRANSDUC_2"/>
    <property type="match status" value="1"/>
</dbReference>
<gene>
    <name evidence="12" type="ORF">PTD2_07064</name>
</gene>
<dbReference type="STRING" id="87626.PTD2_07064"/>
<comment type="subcellular location">
    <subcellularLocation>
        <location evidence="1">Membrane</location>
        <topology evidence="1">Multi-pass membrane protein</topology>
    </subcellularLocation>
</comment>
<evidence type="ECO:0000256" key="5">
    <source>
        <dbReference type="ARBA" id="ARBA00023224"/>
    </source>
</evidence>
<dbReference type="PANTHER" id="PTHR32089">
    <property type="entry name" value="METHYL-ACCEPTING CHEMOTAXIS PROTEIN MCPB"/>
    <property type="match status" value="1"/>
</dbReference>
<sequence length="643" mass="70993">MRVSSFTRLLAVLLLGASITLAATLFWAAKVQIALSDQTHSYNTVKQALVVTLSRQIEDYLASGDSQALTKAQELIAQIENQQLAHLPHDLQQKLLAQFETLLQGIETKYRALGKLSGNENALIDNAIRQMSGSATSLTNYAQKATEDKHELAKKYSLLAADYAAQTLNLALYSQALSQSYSTEGENNVKNTTRALQTLAKTIDQLPTFGLYAESDEDELFVDDDKEELSDEIKAELSSWPNRFLRDFSSTIEQAKERVAGIAALRTEIAALANTVLEAEQDLLSEQQATQSQVLMIFTANISGLFILAIAVYFTQRQQVLNPLRNLRNAFKNLLETNELKALENSRADTETGEITAYFNQLIEQQRVQMTEREQMLGLINEFMQDMSENLNNISGHSHHTFDQVERNEGLLIDIKQMAEQLNQVNAQVEDNAQNTFSAMDHSLGYAQSMLAASSSTHSKVQQGMNSLDELLKGVSDVHNVVDVIQSIAEQTNLLALNAAIESARAGEHGRGFSVVADEVRKLAQQTQLSLGDIKTQLDLLTNSSKQVSTQINALAQDSQSQTSNAEQLKLNSEQVAQNAQSASQVAKDASQVAANQHHLLENFSNAMGQMKNQVTQANELVSHVQHSLQQQMQNVRQSLGLN</sequence>
<keyword evidence="10" id="KW-0732">Signal</keyword>
<keyword evidence="3 9" id="KW-1133">Transmembrane helix</keyword>
<keyword evidence="13" id="KW-1185">Reference proteome</keyword>
<dbReference type="SUPFAM" id="SSF58104">
    <property type="entry name" value="Methyl-accepting chemotaxis protein (MCP) signaling domain"/>
    <property type="match status" value="1"/>
</dbReference>
<comment type="similarity">
    <text evidence="6">Belongs to the methyl-accepting chemotaxis (MCP) protein family.</text>
</comment>
<dbReference type="PANTHER" id="PTHR32089:SF119">
    <property type="entry name" value="METHYL-ACCEPTING CHEMOTAXIS PROTEIN CTPL"/>
    <property type="match status" value="1"/>
</dbReference>
<keyword evidence="4 9" id="KW-0472">Membrane</keyword>
<dbReference type="eggNOG" id="COG0840">
    <property type="taxonomic scope" value="Bacteria"/>
</dbReference>
<dbReference type="RefSeq" id="WP_009838045.1">
    <property type="nucleotide sequence ID" value="NZ_AAOH01000003.1"/>
</dbReference>
<keyword evidence="2 9" id="KW-0812">Transmembrane</keyword>
<dbReference type="InterPro" id="IPR004089">
    <property type="entry name" value="MCPsignal_dom"/>
</dbReference>
<proteinExistence type="inferred from homology"/>
<feature type="transmembrane region" description="Helical" evidence="9">
    <location>
        <begin position="294"/>
        <end position="315"/>
    </location>
</feature>
<dbReference type="InterPro" id="IPR004090">
    <property type="entry name" value="Chemotax_Me-accpt_rcpt"/>
</dbReference>
<evidence type="ECO:0000259" key="11">
    <source>
        <dbReference type="PROSITE" id="PS50111"/>
    </source>
</evidence>
<evidence type="ECO:0000256" key="4">
    <source>
        <dbReference type="ARBA" id="ARBA00023136"/>
    </source>
</evidence>
<evidence type="ECO:0000313" key="12">
    <source>
        <dbReference type="EMBL" id="EAR28783.1"/>
    </source>
</evidence>
<evidence type="ECO:0000256" key="9">
    <source>
        <dbReference type="SAM" id="Phobius"/>
    </source>
</evidence>
<evidence type="ECO:0000256" key="6">
    <source>
        <dbReference type="ARBA" id="ARBA00029447"/>
    </source>
</evidence>
<dbReference type="GO" id="GO:0006935">
    <property type="term" value="P:chemotaxis"/>
    <property type="evidence" value="ECO:0007669"/>
    <property type="project" value="InterPro"/>
</dbReference>
<protein>
    <submittedName>
        <fullName evidence="12">Putative Methyl-accepting chemotaxis protein</fullName>
    </submittedName>
</protein>
<dbReference type="GO" id="GO:0004888">
    <property type="term" value="F:transmembrane signaling receptor activity"/>
    <property type="evidence" value="ECO:0007669"/>
    <property type="project" value="InterPro"/>
</dbReference>
<feature type="signal peptide" evidence="10">
    <location>
        <begin position="1"/>
        <end position="22"/>
    </location>
</feature>
<dbReference type="OrthoDB" id="7024925at2"/>